<dbReference type="InterPro" id="IPR004045">
    <property type="entry name" value="Glutathione_S-Trfase_N"/>
</dbReference>
<evidence type="ECO:0000259" key="10">
    <source>
        <dbReference type="PROSITE" id="PS50405"/>
    </source>
</evidence>
<dbReference type="PROSITE" id="PS50405">
    <property type="entry name" value="GST_CTER"/>
    <property type="match status" value="1"/>
</dbReference>
<feature type="compositionally biased region" description="Basic and acidic residues" evidence="7">
    <location>
        <begin position="221"/>
        <end position="233"/>
    </location>
</feature>
<accession>A0ABP1GE84</accession>
<dbReference type="SUPFAM" id="SSF89942">
    <property type="entry name" value="eEF1-gamma domain"/>
    <property type="match status" value="1"/>
</dbReference>
<dbReference type="Pfam" id="PF02798">
    <property type="entry name" value="GST_N"/>
    <property type="match status" value="1"/>
</dbReference>
<comment type="subunit">
    <text evidence="2">EF-1 is composed of four subunits: alpha, beta, delta, and gamma.</text>
</comment>
<dbReference type="SUPFAM" id="SSF47616">
    <property type="entry name" value="GST C-terminal domain-like"/>
    <property type="match status" value="1"/>
</dbReference>
<dbReference type="EMBL" id="CAXHTA020000018">
    <property type="protein sequence ID" value="CAL5228073.1"/>
    <property type="molecule type" value="Genomic_DNA"/>
</dbReference>
<evidence type="ECO:0000256" key="3">
    <source>
        <dbReference type="ARBA" id="ARBA00022768"/>
    </source>
</evidence>
<dbReference type="InterPro" id="IPR040079">
    <property type="entry name" value="Glutathione_S-Trfase"/>
</dbReference>
<dbReference type="InterPro" id="IPR001662">
    <property type="entry name" value="EF1B_G_C"/>
</dbReference>
<dbReference type="Pfam" id="PF00647">
    <property type="entry name" value="EF1G"/>
    <property type="match status" value="1"/>
</dbReference>
<evidence type="ECO:0000256" key="1">
    <source>
        <dbReference type="ARBA" id="ARBA00003468"/>
    </source>
</evidence>
<dbReference type="Pfam" id="PF00043">
    <property type="entry name" value="GST_C"/>
    <property type="match status" value="1"/>
</dbReference>
<dbReference type="Gene3D" id="3.30.70.1010">
    <property type="entry name" value="Translation elongation factor EF1B, gamma chain, conserved domain"/>
    <property type="match status" value="1"/>
</dbReference>
<proteinExistence type="inferred from homology"/>
<feature type="region of interest" description="Disordered" evidence="7">
    <location>
        <begin position="206"/>
        <end position="261"/>
    </location>
</feature>
<dbReference type="PANTHER" id="PTHR44372:SF1">
    <property type="entry name" value="ELONGATION FACTOR 1-GAMMA 3"/>
    <property type="match status" value="1"/>
</dbReference>
<evidence type="ECO:0000259" key="8">
    <source>
        <dbReference type="PROSITE" id="PS50040"/>
    </source>
</evidence>
<evidence type="ECO:0000256" key="5">
    <source>
        <dbReference type="PROSITE-ProRule" id="PRU00519"/>
    </source>
</evidence>
<keyword evidence="12" id="KW-1185">Reference proteome</keyword>
<dbReference type="SFLD" id="SFLDG00358">
    <property type="entry name" value="Main_(cytGST)"/>
    <property type="match status" value="1"/>
</dbReference>
<keyword evidence="3 5" id="KW-0251">Elongation factor</keyword>
<evidence type="ECO:0000256" key="7">
    <source>
        <dbReference type="SAM" id="MobiDB-lite"/>
    </source>
</evidence>
<dbReference type="PANTHER" id="PTHR44372">
    <property type="entry name" value="ELONGATION FACTOR 1-GAMMA 1-RELATED"/>
    <property type="match status" value="1"/>
</dbReference>
<name>A0ABP1GE84_9CHLO</name>
<dbReference type="CDD" id="cd03181">
    <property type="entry name" value="GST_C_EF1Bgamma_like"/>
    <property type="match status" value="1"/>
</dbReference>
<dbReference type="InterPro" id="IPR004046">
    <property type="entry name" value="GST_C"/>
</dbReference>
<protein>
    <submittedName>
        <fullName evidence="11">G11141 protein</fullName>
    </submittedName>
</protein>
<organism evidence="11 12">
    <name type="scientific">Coccomyxa viridis</name>
    <dbReference type="NCBI Taxonomy" id="1274662"/>
    <lineage>
        <taxon>Eukaryota</taxon>
        <taxon>Viridiplantae</taxon>
        <taxon>Chlorophyta</taxon>
        <taxon>core chlorophytes</taxon>
        <taxon>Trebouxiophyceae</taxon>
        <taxon>Trebouxiophyceae incertae sedis</taxon>
        <taxon>Coccomyxaceae</taxon>
        <taxon>Coccomyxa</taxon>
    </lineage>
</organism>
<dbReference type="Gene3D" id="3.40.30.10">
    <property type="entry name" value="Glutaredoxin"/>
    <property type="match status" value="1"/>
</dbReference>
<dbReference type="SFLD" id="SFLDS00019">
    <property type="entry name" value="Glutathione_Transferase_(cytos"/>
    <property type="match status" value="1"/>
</dbReference>
<feature type="domain" description="EF-1-gamma C-terminal" evidence="8">
    <location>
        <begin position="254"/>
        <end position="349"/>
    </location>
</feature>
<dbReference type="InterPro" id="IPR036282">
    <property type="entry name" value="Glutathione-S-Trfase_C_sf"/>
</dbReference>
<dbReference type="PROSITE" id="PS50404">
    <property type="entry name" value="GST_NTER"/>
    <property type="match status" value="1"/>
</dbReference>
<dbReference type="InterPro" id="IPR044628">
    <property type="entry name" value="EF-1-gamma_plant"/>
</dbReference>
<dbReference type="SMART" id="SM01183">
    <property type="entry name" value="EF1G"/>
    <property type="match status" value="1"/>
</dbReference>
<feature type="domain" description="GST N-terminal" evidence="9">
    <location>
        <begin position="1"/>
        <end position="76"/>
    </location>
</feature>
<comment type="function">
    <text evidence="1">Probably plays a role in anchoring the complex to other cellular components.</text>
</comment>
<comment type="similarity">
    <text evidence="6">Belongs to the GST superfamily.</text>
</comment>
<dbReference type="PROSITE" id="PS50040">
    <property type="entry name" value="EF1G_C"/>
    <property type="match status" value="1"/>
</dbReference>
<dbReference type="Gene3D" id="1.20.1050.10">
    <property type="match status" value="1"/>
</dbReference>
<evidence type="ECO:0000256" key="2">
    <source>
        <dbReference type="ARBA" id="ARBA00011237"/>
    </source>
</evidence>
<reference evidence="11 12" key="1">
    <citation type="submission" date="2024-06" db="EMBL/GenBank/DDBJ databases">
        <authorList>
            <person name="Kraege A."/>
            <person name="Thomma B."/>
        </authorList>
    </citation>
    <scope>NUCLEOTIDE SEQUENCE [LARGE SCALE GENOMIC DNA]</scope>
</reference>
<feature type="domain" description="GST C-terminal" evidence="10">
    <location>
        <begin position="80"/>
        <end position="209"/>
    </location>
</feature>
<sequence>MLDPNNKNAWKALIAAEYVGAKIEVLAFEMGKTNKTPEFLKLNFNGKVPTLETPQGGVFESNAIARYVARIADKGLFGTTTFEAGQVEQWIDFTTQGIDAPMLSWFLPIIGFMEYNQKKEEAAIQAVKKGMGVLEKHLHSRTFLVGHTATLADIVGVCNLYFGYTKVFDGSFAKEFPAVTRWFMTLVHQPQFARVMGEVEMAKEPMKYDGKKSTATAAPTKESKPEQPKKVQEKAPPAAKPAAPATPEPEEEKPKDPLAALPPSKMVLDSWKRLYSNTPAAKFQEICVSGLWNGADSGTLEGFDPEGYSLCFCDYKYPEENTVNFIVMNKVGGFLQRIDYVRKHAFAVMSMVFFLRLHMIYSILEHMLLYSNHNIPSHYLMCHTPWSLQKALHARQA</sequence>
<evidence type="ECO:0000259" key="9">
    <source>
        <dbReference type="PROSITE" id="PS50404"/>
    </source>
</evidence>
<evidence type="ECO:0000256" key="4">
    <source>
        <dbReference type="ARBA" id="ARBA00022917"/>
    </source>
</evidence>
<dbReference type="SUPFAM" id="SSF52833">
    <property type="entry name" value="Thioredoxin-like"/>
    <property type="match status" value="1"/>
</dbReference>
<dbReference type="CDD" id="cd03044">
    <property type="entry name" value="GST_N_EF1Bgamma"/>
    <property type="match status" value="1"/>
</dbReference>
<dbReference type="InterPro" id="IPR036249">
    <property type="entry name" value="Thioredoxin-like_sf"/>
</dbReference>
<feature type="compositionally biased region" description="Low complexity" evidence="7">
    <location>
        <begin position="234"/>
        <end position="245"/>
    </location>
</feature>
<evidence type="ECO:0000313" key="11">
    <source>
        <dbReference type="EMBL" id="CAL5228073.1"/>
    </source>
</evidence>
<dbReference type="Proteomes" id="UP001497392">
    <property type="component" value="Unassembled WGS sequence"/>
</dbReference>
<comment type="caution">
    <text evidence="11">The sequence shown here is derived from an EMBL/GenBank/DDBJ whole genome shotgun (WGS) entry which is preliminary data.</text>
</comment>
<dbReference type="InterPro" id="IPR010987">
    <property type="entry name" value="Glutathione-S-Trfase_C-like"/>
</dbReference>
<keyword evidence="4 5" id="KW-0648">Protein biosynthesis</keyword>
<gene>
    <name evidence="11" type="primary">g11141</name>
    <name evidence="11" type="ORF">VP750_LOCUS9979</name>
</gene>
<dbReference type="InterPro" id="IPR036433">
    <property type="entry name" value="EF1B_G_C_sf"/>
</dbReference>
<evidence type="ECO:0000256" key="6">
    <source>
        <dbReference type="RuleBase" id="RU003494"/>
    </source>
</evidence>
<evidence type="ECO:0000313" key="12">
    <source>
        <dbReference type="Proteomes" id="UP001497392"/>
    </source>
</evidence>